<evidence type="ECO:0000256" key="1">
    <source>
        <dbReference type="SAM" id="MobiDB-lite"/>
    </source>
</evidence>
<evidence type="ECO:0000259" key="2">
    <source>
        <dbReference type="PROSITE" id="PS51827"/>
    </source>
</evidence>
<feature type="region of interest" description="Disordered" evidence="1">
    <location>
        <begin position="132"/>
        <end position="151"/>
    </location>
</feature>
<gene>
    <name evidence="3" type="primary">ORF212133</name>
</gene>
<dbReference type="Pfam" id="PF11952">
    <property type="entry name" value="XTBD"/>
    <property type="match status" value="1"/>
</dbReference>
<evidence type="ECO:0000313" key="3">
    <source>
        <dbReference type="EMBL" id="CEK96451.1"/>
    </source>
</evidence>
<proteinExistence type="predicted"/>
<name>A0A0B7BVU0_9EUPU</name>
<organism evidence="3">
    <name type="scientific">Arion vulgaris</name>
    <dbReference type="NCBI Taxonomy" id="1028688"/>
    <lineage>
        <taxon>Eukaryota</taxon>
        <taxon>Metazoa</taxon>
        <taxon>Spiralia</taxon>
        <taxon>Lophotrochozoa</taxon>
        <taxon>Mollusca</taxon>
        <taxon>Gastropoda</taxon>
        <taxon>Heterobranchia</taxon>
        <taxon>Euthyneura</taxon>
        <taxon>Panpulmonata</taxon>
        <taxon>Eupulmonata</taxon>
        <taxon>Stylommatophora</taxon>
        <taxon>Helicina</taxon>
        <taxon>Arionoidea</taxon>
        <taxon>Arionidae</taxon>
        <taxon>Arion</taxon>
    </lineage>
</organism>
<dbReference type="AlphaFoldDB" id="A0A0B7BVU0"/>
<dbReference type="PROSITE" id="PS51827">
    <property type="entry name" value="XTBD"/>
    <property type="match status" value="1"/>
</dbReference>
<feature type="domain" description="XRN2-binding (XTBD)" evidence="2">
    <location>
        <begin position="16"/>
        <end position="100"/>
    </location>
</feature>
<dbReference type="EMBL" id="HACG01049586">
    <property type="protein sequence ID" value="CEK96451.1"/>
    <property type="molecule type" value="Transcribed_RNA"/>
</dbReference>
<protein>
    <recommendedName>
        <fullName evidence="2">XRN2-binding (XTBD) domain-containing protein</fullName>
    </recommendedName>
</protein>
<dbReference type="PANTHER" id="PTHR48430:SF1">
    <property type="entry name" value="PARTNER OF XRN-2 PROTEIN 1"/>
    <property type="match status" value="1"/>
</dbReference>
<feature type="non-terminal residue" evidence="3">
    <location>
        <position position="247"/>
    </location>
</feature>
<sequence length="247" mass="27365">MDKLIDMETTCKTVNIDSLRDEYESNREWRLRRKFLELNSDTVSLDRLICLSRCFVNINMYGCSYSEAVMKDVHERSEGILIEVKSEKMVEAKRKYAMSFVKSSSSLETSPVIKSDAVIGNSKILQDAILSSSQNKSKDSDKPGSIQFNSLSPGGSSVLELGGYWVSLGDTPENVPDETCVEEASKQDSKQCHSLNLKTSAESSRTDIKVPVTASVLPTVDTQNLKTVAINSRTETQNSKTTAINSR</sequence>
<accession>A0A0B7BVU0</accession>
<dbReference type="InterPro" id="IPR021859">
    <property type="entry name" value="XTBD"/>
</dbReference>
<reference evidence="3" key="1">
    <citation type="submission" date="2014-12" db="EMBL/GenBank/DDBJ databases">
        <title>Insight into the proteome of Arion vulgaris.</title>
        <authorList>
            <person name="Aradska J."/>
            <person name="Bulat T."/>
            <person name="Smidak R."/>
            <person name="Sarate P."/>
            <person name="Gangsoo J."/>
            <person name="Sialana F."/>
            <person name="Bilban M."/>
            <person name="Lubec G."/>
        </authorList>
    </citation>
    <scope>NUCLEOTIDE SEQUENCE</scope>
    <source>
        <tissue evidence="3">Skin</tissue>
    </source>
</reference>
<dbReference type="PANTHER" id="PTHR48430">
    <property type="entry name" value="PARTNER OF XRN-2 PROTEIN 1"/>
    <property type="match status" value="1"/>
</dbReference>